<dbReference type="SUPFAM" id="SSF49299">
    <property type="entry name" value="PKD domain"/>
    <property type="match status" value="5"/>
</dbReference>
<dbReference type="InterPro" id="IPR035986">
    <property type="entry name" value="PKD_dom_sf"/>
</dbReference>
<dbReference type="PROSITE" id="PS50093">
    <property type="entry name" value="PKD"/>
    <property type="match status" value="2"/>
</dbReference>
<dbReference type="InterPro" id="IPR022409">
    <property type="entry name" value="PKD/Chitinase_dom"/>
</dbReference>
<dbReference type="InterPro" id="IPR057693">
    <property type="entry name" value="DUF7933"/>
</dbReference>
<dbReference type="SMART" id="SM00089">
    <property type="entry name" value="PKD"/>
    <property type="match status" value="8"/>
</dbReference>
<evidence type="ECO:0000313" key="3">
    <source>
        <dbReference type="EMBL" id="TDV57631.1"/>
    </source>
</evidence>
<dbReference type="InterPro" id="IPR013783">
    <property type="entry name" value="Ig-like_fold"/>
</dbReference>
<keyword evidence="4" id="KW-1185">Reference proteome</keyword>
<reference evidence="3 4" key="1">
    <citation type="submission" date="2019-03" db="EMBL/GenBank/DDBJ databases">
        <title>Genomic Encyclopedia of Archaeal and Bacterial Type Strains, Phase II (KMG-II): from individual species to whole genera.</title>
        <authorList>
            <person name="Goeker M."/>
        </authorList>
    </citation>
    <scope>NUCLEOTIDE SEQUENCE [LARGE SCALE GENOMIC DNA]</scope>
    <source>
        <strain evidence="3 4">DSM 45499</strain>
    </source>
</reference>
<feature type="chain" id="PRO_5038883475" description="PKD domain-containing protein" evidence="1">
    <location>
        <begin position="38"/>
        <end position="1289"/>
    </location>
</feature>
<dbReference type="GO" id="GO:0005975">
    <property type="term" value="P:carbohydrate metabolic process"/>
    <property type="evidence" value="ECO:0007669"/>
    <property type="project" value="UniProtKB-ARBA"/>
</dbReference>
<evidence type="ECO:0000256" key="1">
    <source>
        <dbReference type="SAM" id="SignalP"/>
    </source>
</evidence>
<dbReference type="EMBL" id="SOCP01000001">
    <property type="protein sequence ID" value="TDV57631.1"/>
    <property type="molecule type" value="Genomic_DNA"/>
</dbReference>
<comment type="caution">
    <text evidence="3">The sequence shown here is derived from an EMBL/GenBank/DDBJ whole genome shotgun (WGS) entry which is preliminary data.</text>
</comment>
<keyword evidence="1" id="KW-0732">Signal</keyword>
<dbReference type="Proteomes" id="UP000294927">
    <property type="component" value="Unassembled WGS sequence"/>
</dbReference>
<evidence type="ECO:0000259" key="2">
    <source>
        <dbReference type="PROSITE" id="PS50093"/>
    </source>
</evidence>
<gene>
    <name evidence="3" type="ORF">CLV71_101504</name>
</gene>
<proteinExistence type="predicted"/>
<feature type="domain" description="PKD" evidence="2">
    <location>
        <begin position="705"/>
        <end position="761"/>
    </location>
</feature>
<feature type="domain" description="PKD" evidence="2">
    <location>
        <begin position="1081"/>
        <end position="1135"/>
    </location>
</feature>
<dbReference type="CDD" id="cd00146">
    <property type="entry name" value="PKD"/>
    <property type="match status" value="2"/>
</dbReference>
<dbReference type="Gene3D" id="2.60.40.10">
    <property type="entry name" value="Immunoglobulins"/>
    <property type="match status" value="7"/>
</dbReference>
<accession>A0A4V3FV55</accession>
<dbReference type="Pfam" id="PF25564">
    <property type="entry name" value="DUF7933"/>
    <property type="match status" value="1"/>
</dbReference>
<name>A0A4V3FV55_9PSEU</name>
<sequence>MDSIRWQRRFGSGGISAALVASSVAVVVFGATGTTAAADPGTPGSPQAPVVVYTEDFENGTGNTGVRVTDYTGAPPVNATYQADPAWLANCDGWVLNAAAPDPAGSGCNGRWFSLQGMAATLGAYAGNGQGNHALGEESAFVPVGADKVVVETASPIPLSGTSRFLTFSVDVTEVGCAGAHSLLKFYLMDGATAIPTFSSPIEACVNPPQTIDGVPVGTYTSNGPVLFAGSAMGLRLVNGQGAFAGNDFSIDNIRVLDVTPQLDRTFGPTTVPQGGATTLTYTLTNTDELAVKNGWSFTDAMPAGLSVVPGSASTNCSGGSVSATAGTVSVAGNLAAGQTSCSATVSVTAGAPGTYQSCGANVTAVTGVSRPGCATVTFNAAPSADAGGPYSGQEGAPVAIAGAVSDADGPNTTVSWTVVPGAGVDAGATCVVDDPADPTTSVRCTDDGAYTLTLTASDGLNPPVAVSTTLTLFNQAPTVEITAPDSGITVAAGSTVDITADFADPGANDTHTCTVDFDDGSPVANGTIGAGTCAASHGFTVPGAHNVLVTVFDDDGASATDVVTVNVDAPPAVEPGGPYSGTEGGAIGLTGVVTDTAQDLTHTWAITPASGVDAGATCAIADADALATTLTCTDDGTYTLTLTADDGLNEPVTASTAVTVANAVPVVTITAPDNGVVVPAGSTVDVSADLADAGANDTHTCAVDFGDANPVANGTLDGDTCVASHVFTASGTHTVTVTVTDDDGGAGTDTVQVVVNSAPVVDAGGPYSGQEGTPIAIAGEVTDPDGPNLAHTWQVTPGGDIDAGATCDLADAGAVATTVTCTDDGTYTLTLTGDDGLNDPVAVTTTLTLFNQAPAVEITTPPDGVVVALGAVVPLTAPFADPGANDTHTCTVDFDDGTPVVDGAVDDDTCTASHGFTVPGTHNVLVTVFDDDGASATDVVAVVVNAPPVVDAGGPYSGQEGAAIAVTGEVTDPDGPDLTTTWTVEPGAGVDGGTTCAVGDTVTTTVTCTDNGTFTLRLTADDGVNAPVTATATLTVANVAPVVTITAPAEGALFERGDEVAVTAQYTDAGANDTHTCAVDFGDGTAPVAGTVAGGTCAAAHAFTVLGPHTITVTVTDDDGGAGTDTVQVVVFVTGEAWAVGAGGPVTIAKTPHAVCPPDATLTQVGLNVPAVVNLGTLNAACTVSPTTGVTRATASVANASLLGGVISISTIESTCLAGPTGLTGSSEVGTINGKPIGGGSGSITIPLVATVYYNQTVTTPTGELFQYAIRVRTLLGQEIILAGCRVG</sequence>
<feature type="signal peptide" evidence="1">
    <location>
        <begin position="1"/>
        <end position="37"/>
    </location>
</feature>
<dbReference type="Pfam" id="PF18911">
    <property type="entry name" value="PKD_4"/>
    <property type="match status" value="4"/>
</dbReference>
<protein>
    <recommendedName>
        <fullName evidence="2">PKD domain-containing protein</fullName>
    </recommendedName>
</protein>
<evidence type="ECO:0000313" key="4">
    <source>
        <dbReference type="Proteomes" id="UP000294927"/>
    </source>
</evidence>
<organism evidence="3 4">
    <name type="scientific">Actinophytocola oryzae</name>
    <dbReference type="NCBI Taxonomy" id="502181"/>
    <lineage>
        <taxon>Bacteria</taxon>
        <taxon>Bacillati</taxon>
        <taxon>Actinomycetota</taxon>
        <taxon>Actinomycetes</taxon>
        <taxon>Pseudonocardiales</taxon>
        <taxon>Pseudonocardiaceae</taxon>
    </lineage>
</organism>
<dbReference type="InterPro" id="IPR000601">
    <property type="entry name" value="PKD_dom"/>
</dbReference>